<dbReference type="GO" id="GO:0006465">
    <property type="term" value="P:signal peptide processing"/>
    <property type="evidence" value="ECO:0007669"/>
    <property type="project" value="TreeGrafter"/>
</dbReference>
<keyword evidence="6" id="KW-1185">Reference proteome</keyword>
<feature type="transmembrane region" description="Helical" evidence="3">
    <location>
        <begin position="100"/>
        <end position="121"/>
    </location>
</feature>
<protein>
    <submittedName>
        <fullName evidence="5">Type 4 prepilin-like protein leader peptide-processing enzyme Includes Leader peptidase</fullName>
        <ecNumber evidence="5">3.4.23.43</ecNumber>
    </submittedName>
</protein>
<keyword evidence="3" id="KW-0472">Membrane</keyword>
<evidence type="ECO:0000256" key="3">
    <source>
        <dbReference type="SAM" id="Phobius"/>
    </source>
</evidence>
<feature type="transmembrane region" description="Helical" evidence="3">
    <location>
        <begin position="61"/>
        <end position="79"/>
    </location>
</feature>
<dbReference type="PANTHER" id="PTHR30487:SF0">
    <property type="entry name" value="PREPILIN LEADER PEPTIDASE_N-METHYLTRANSFERASE-RELATED"/>
    <property type="match status" value="1"/>
</dbReference>
<feature type="transmembrane region" description="Helical" evidence="3">
    <location>
        <begin position="133"/>
        <end position="153"/>
    </location>
</feature>
<evidence type="ECO:0000313" key="5">
    <source>
        <dbReference type="EMBL" id="KAF0675826.1"/>
    </source>
</evidence>
<dbReference type="EMBL" id="APKE01000022">
    <property type="protein sequence ID" value="KAF0675826.1"/>
    <property type="molecule type" value="Genomic_DNA"/>
</dbReference>
<name>A0A921TD23_9RHOB</name>
<evidence type="ECO:0000256" key="2">
    <source>
        <dbReference type="RuleBase" id="RU003793"/>
    </source>
</evidence>
<reference evidence="5" key="1">
    <citation type="submission" date="2013-03" db="EMBL/GenBank/DDBJ databases">
        <title>Genome Sequence of the Profundibacterium mesophilum strain KAUST100406-0324T from Red Sea, a novel genus in the family Rhodobacteraceae.</title>
        <authorList>
            <person name="Essack M."/>
            <person name="Alam I."/>
            <person name="Lafi F."/>
            <person name="Alawi W."/>
            <person name="Kamanu F."/>
            <person name="Al-Suwailem A."/>
            <person name="Lee O.O."/>
            <person name="Xu Y."/>
            <person name="Bajic V."/>
            <person name="Qian P.-Y."/>
            <person name="Archer J."/>
        </authorList>
    </citation>
    <scope>NUCLEOTIDE SEQUENCE</scope>
    <source>
        <strain evidence="5">KAUST100406-0324</strain>
    </source>
</reference>
<comment type="caution">
    <text evidence="5">The sequence shown here is derived from an EMBL/GenBank/DDBJ whole genome shotgun (WGS) entry which is preliminary data.</text>
</comment>
<accession>A0A921TD23</accession>
<dbReference type="EC" id="3.4.23.43" evidence="5"/>
<dbReference type="InterPro" id="IPR014032">
    <property type="entry name" value="Peptidase_A24A_bac"/>
</dbReference>
<keyword evidence="3" id="KW-1133">Transmembrane helix</keyword>
<feature type="domain" description="Prepilin type IV endopeptidase peptidase" evidence="4">
    <location>
        <begin position="17"/>
        <end position="122"/>
    </location>
</feature>
<dbReference type="InterPro" id="IPR000045">
    <property type="entry name" value="Prepilin_IV_endopep_pep"/>
</dbReference>
<keyword evidence="5" id="KW-0378">Hydrolase</keyword>
<feature type="transmembrane region" description="Helical" evidence="3">
    <location>
        <begin position="37"/>
        <end position="55"/>
    </location>
</feature>
<gene>
    <name evidence="5" type="primary">gspO</name>
    <name evidence="5" type="ORF">PMES_01912</name>
</gene>
<dbReference type="PRINTS" id="PR00864">
    <property type="entry name" value="PREPILNPTASE"/>
</dbReference>
<dbReference type="AlphaFoldDB" id="A0A921TD23"/>
<evidence type="ECO:0000313" key="6">
    <source>
        <dbReference type="Proteomes" id="UP000698242"/>
    </source>
</evidence>
<dbReference type="PANTHER" id="PTHR30487">
    <property type="entry name" value="TYPE 4 PREPILIN-LIKE PROTEINS LEADER PEPTIDE-PROCESSING ENZYME"/>
    <property type="match status" value="1"/>
</dbReference>
<dbReference type="RefSeq" id="WP_159965471.1">
    <property type="nucleotide sequence ID" value="NZ_APKE01000022.1"/>
</dbReference>
<evidence type="ECO:0000259" key="4">
    <source>
        <dbReference type="Pfam" id="PF01478"/>
    </source>
</evidence>
<dbReference type="InterPro" id="IPR050882">
    <property type="entry name" value="Prepilin_peptidase/N-MTase"/>
</dbReference>
<keyword evidence="3" id="KW-0812">Transmembrane</keyword>
<comment type="similarity">
    <text evidence="1 2">Belongs to the peptidase A24 family.</text>
</comment>
<dbReference type="Proteomes" id="UP000698242">
    <property type="component" value="Unassembled WGS sequence"/>
</dbReference>
<dbReference type="Gene3D" id="1.20.120.1220">
    <property type="match status" value="1"/>
</dbReference>
<dbReference type="GO" id="GO:0004190">
    <property type="term" value="F:aspartic-type endopeptidase activity"/>
    <property type="evidence" value="ECO:0007669"/>
    <property type="project" value="UniProtKB-EC"/>
</dbReference>
<sequence length="159" mass="16334">MIPLSAFTLELLAGLPLAAVLVAIARIDLRSRRVPDALSLPLLAAGLILALLTGASLSDHLAGAVLGWAVFAAIGWAFWRLRGIEGLGLGDAKLLGAAGAWLGWQALPALVALASIGALVAALIRPRMRQGEIAFAPFLGAAFALMWAARLAVRQAGVG</sequence>
<dbReference type="GO" id="GO:0005886">
    <property type="term" value="C:plasma membrane"/>
    <property type="evidence" value="ECO:0007669"/>
    <property type="project" value="TreeGrafter"/>
</dbReference>
<evidence type="ECO:0000256" key="1">
    <source>
        <dbReference type="ARBA" id="ARBA00005801"/>
    </source>
</evidence>
<feature type="transmembrane region" description="Helical" evidence="3">
    <location>
        <begin position="6"/>
        <end position="25"/>
    </location>
</feature>
<organism evidence="5 6">
    <name type="scientific">Profundibacterium mesophilum KAUST100406-0324</name>
    <dbReference type="NCBI Taxonomy" id="1037889"/>
    <lineage>
        <taxon>Bacteria</taxon>
        <taxon>Pseudomonadati</taxon>
        <taxon>Pseudomonadota</taxon>
        <taxon>Alphaproteobacteria</taxon>
        <taxon>Rhodobacterales</taxon>
        <taxon>Roseobacteraceae</taxon>
        <taxon>Profundibacterium</taxon>
    </lineage>
</organism>
<dbReference type="Pfam" id="PF01478">
    <property type="entry name" value="Peptidase_A24"/>
    <property type="match status" value="1"/>
</dbReference>
<proteinExistence type="inferred from homology"/>